<protein>
    <submittedName>
        <fullName evidence="3">Uncharacterized protein</fullName>
    </submittedName>
</protein>
<dbReference type="Proteomes" id="UP001295684">
    <property type="component" value="Unassembled WGS sequence"/>
</dbReference>
<evidence type="ECO:0000313" key="4">
    <source>
        <dbReference type="Proteomes" id="UP001295684"/>
    </source>
</evidence>
<proteinExistence type="predicted"/>
<evidence type="ECO:0000256" key="1">
    <source>
        <dbReference type="SAM" id="MobiDB-lite"/>
    </source>
</evidence>
<organism evidence="3 4">
    <name type="scientific">Euplotes crassus</name>
    <dbReference type="NCBI Taxonomy" id="5936"/>
    <lineage>
        <taxon>Eukaryota</taxon>
        <taxon>Sar</taxon>
        <taxon>Alveolata</taxon>
        <taxon>Ciliophora</taxon>
        <taxon>Intramacronucleata</taxon>
        <taxon>Spirotrichea</taxon>
        <taxon>Hypotrichia</taxon>
        <taxon>Euplotida</taxon>
        <taxon>Euplotidae</taxon>
        <taxon>Moneuplotes</taxon>
    </lineage>
</organism>
<feature type="transmembrane region" description="Helical" evidence="2">
    <location>
        <begin position="106"/>
        <end position="127"/>
    </location>
</feature>
<keyword evidence="2" id="KW-1133">Transmembrane helix</keyword>
<gene>
    <name evidence="3" type="ORF">ECRASSUSDP1_LOCUS17477</name>
</gene>
<evidence type="ECO:0000256" key="2">
    <source>
        <dbReference type="SAM" id="Phobius"/>
    </source>
</evidence>
<sequence>MKKFLCGCTIYQGVKWICYEAYFSCVLGCLILLSLLASKEVHSSIIQLIRLILVLQPRVFAAIRVQRSSYDPLRVKSFCIIYIITSVLYILIRLVDIIILFVKQEYFAATIWIIMTGLGTWLNYYFITILSTYYKEPEYQIQNMAVVPNQRVSVVSVNQMDQNPGGFPQANNFTPQNNYPNNQIQLDNPPPAMIAEGIPIQDLSTSNQNYHIYGVNQQVNVANSPNRAGITDVSKSISKKDSREMEDSEAI</sequence>
<keyword evidence="2" id="KW-0472">Membrane</keyword>
<evidence type="ECO:0000313" key="3">
    <source>
        <dbReference type="EMBL" id="CAI2376108.1"/>
    </source>
</evidence>
<accession>A0AAD1XNC0</accession>
<feature type="transmembrane region" description="Helical" evidence="2">
    <location>
        <begin position="21"/>
        <end position="38"/>
    </location>
</feature>
<feature type="region of interest" description="Disordered" evidence="1">
    <location>
        <begin position="225"/>
        <end position="251"/>
    </location>
</feature>
<comment type="caution">
    <text evidence="3">The sequence shown here is derived from an EMBL/GenBank/DDBJ whole genome shotgun (WGS) entry which is preliminary data.</text>
</comment>
<name>A0AAD1XNC0_EUPCR</name>
<keyword evidence="2" id="KW-0812">Transmembrane</keyword>
<dbReference type="EMBL" id="CAMPGE010017643">
    <property type="protein sequence ID" value="CAI2376108.1"/>
    <property type="molecule type" value="Genomic_DNA"/>
</dbReference>
<dbReference type="AlphaFoldDB" id="A0AAD1XNC0"/>
<reference evidence="3" key="1">
    <citation type="submission" date="2023-07" db="EMBL/GenBank/DDBJ databases">
        <authorList>
            <consortium name="AG Swart"/>
            <person name="Singh M."/>
            <person name="Singh A."/>
            <person name="Seah K."/>
            <person name="Emmerich C."/>
        </authorList>
    </citation>
    <scope>NUCLEOTIDE SEQUENCE</scope>
    <source>
        <strain evidence="3">DP1</strain>
    </source>
</reference>
<feature type="transmembrane region" description="Helical" evidence="2">
    <location>
        <begin position="77"/>
        <end position="100"/>
    </location>
</feature>
<keyword evidence="4" id="KW-1185">Reference proteome</keyword>